<dbReference type="GO" id="GO:0016020">
    <property type="term" value="C:membrane"/>
    <property type="evidence" value="ECO:0007669"/>
    <property type="project" value="UniProtKB-SubCell"/>
</dbReference>
<evidence type="ECO:0000256" key="1">
    <source>
        <dbReference type="ARBA" id="ARBA00004370"/>
    </source>
</evidence>
<accession>A0A822V7D3</accession>
<protein>
    <submittedName>
        <fullName evidence="6">Protein virB3</fullName>
    </submittedName>
</protein>
<organism evidence="6 7">
    <name type="scientific">Agrobacterium tumefaciens str. B6</name>
    <dbReference type="NCBI Taxonomy" id="1183423"/>
    <lineage>
        <taxon>Bacteria</taxon>
        <taxon>Pseudomonadati</taxon>
        <taxon>Pseudomonadota</taxon>
        <taxon>Alphaproteobacteria</taxon>
        <taxon>Hyphomicrobiales</taxon>
        <taxon>Rhizobiaceae</taxon>
        <taxon>Rhizobium/Agrobacterium group</taxon>
        <taxon>Agrobacterium</taxon>
        <taxon>Agrobacterium tumefaciens complex</taxon>
    </lineage>
</organism>
<comment type="caution">
    <text evidence="6">The sequence shown here is derived from an EMBL/GenBank/DDBJ whole genome shotgun (WGS) entry which is preliminary data.</text>
</comment>
<dbReference type="Pfam" id="PF05101">
    <property type="entry name" value="VirB3"/>
    <property type="match status" value="1"/>
</dbReference>
<sequence>MMNDRLEEATLYLAATRPALFLGVPLTLAGLFMMFAGFVIVIVQNPLYEVVLAPLWFGARLIVERDYNAASVVLLFLRTAGRSIDSAVWGGATVSPNPIRVPPRGRGMV</sequence>
<keyword evidence="3 5" id="KW-1133">Transmembrane helix</keyword>
<name>A0A822V7D3_AGRTU</name>
<dbReference type="NCBIfam" id="NF010428">
    <property type="entry name" value="PRK13854.1"/>
    <property type="match status" value="1"/>
</dbReference>
<dbReference type="Proteomes" id="UP000192074">
    <property type="component" value="Unassembled WGS sequence"/>
</dbReference>
<evidence type="ECO:0000256" key="4">
    <source>
        <dbReference type="ARBA" id="ARBA00023136"/>
    </source>
</evidence>
<keyword evidence="4 5" id="KW-0472">Membrane</keyword>
<proteinExistence type="predicted"/>
<keyword evidence="2 5" id="KW-0812">Transmembrane</keyword>
<dbReference type="AlphaFoldDB" id="A0A822V7D3"/>
<dbReference type="InterPro" id="IPR007792">
    <property type="entry name" value="T4SS_VirB3/TrbD/AvhB"/>
</dbReference>
<gene>
    <name evidence="6" type="primary">virB</name>
    <name evidence="6" type="ORF">AGR4A_pTi0010</name>
</gene>
<reference evidence="6 7" key="1">
    <citation type="submission" date="2016-01" db="EMBL/GenBank/DDBJ databases">
        <authorList>
            <person name="Regsiter A."/>
            <person name="william w."/>
        </authorList>
    </citation>
    <scope>NUCLEOTIDE SEQUENCE [LARGE SCALE GENOMIC DNA]</scope>
    <source>
        <strain evidence="6 7">B6</strain>
    </source>
</reference>
<dbReference type="EMBL" id="FCNL01000043">
    <property type="protein sequence ID" value="CVI25412.1"/>
    <property type="molecule type" value="Genomic_DNA"/>
</dbReference>
<feature type="transmembrane region" description="Helical" evidence="5">
    <location>
        <begin position="20"/>
        <end position="43"/>
    </location>
</feature>
<evidence type="ECO:0000256" key="3">
    <source>
        <dbReference type="ARBA" id="ARBA00022989"/>
    </source>
</evidence>
<evidence type="ECO:0000313" key="6">
    <source>
        <dbReference type="EMBL" id="CVI25412.1"/>
    </source>
</evidence>
<comment type="subcellular location">
    <subcellularLocation>
        <location evidence="1">Membrane</location>
    </subcellularLocation>
</comment>
<evidence type="ECO:0000256" key="2">
    <source>
        <dbReference type="ARBA" id="ARBA00022692"/>
    </source>
</evidence>
<evidence type="ECO:0000256" key="5">
    <source>
        <dbReference type="SAM" id="Phobius"/>
    </source>
</evidence>
<evidence type="ECO:0000313" key="7">
    <source>
        <dbReference type="Proteomes" id="UP000192074"/>
    </source>
</evidence>